<evidence type="ECO:0000313" key="11">
    <source>
        <dbReference type="EMBL" id="MBR7676919.1"/>
    </source>
</evidence>
<evidence type="ECO:0000256" key="7">
    <source>
        <dbReference type="SAM" id="MobiDB-lite"/>
    </source>
</evidence>
<proteinExistence type="predicted"/>
<comment type="subcellular location">
    <subcellularLocation>
        <location evidence="1">Cell membrane</location>
        <topology evidence="1">Multi-pass membrane protein</topology>
    </subcellularLocation>
</comment>
<feature type="transmembrane region" description="Helical" evidence="8">
    <location>
        <begin position="230"/>
        <end position="248"/>
    </location>
</feature>
<feature type="transmembrane region" description="Helical" evidence="8">
    <location>
        <begin position="87"/>
        <end position="111"/>
    </location>
</feature>
<protein>
    <submittedName>
        <fullName evidence="11">ABC transporter ATP-binding protein</fullName>
    </submittedName>
</protein>
<keyword evidence="12" id="KW-1185">Reference proteome</keyword>
<keyword evidence="3" id="KW-0547">Nucleotide-binding</keyword>
<feature type="compositionally biased region" description="Basic and acidic residues" evidence="7">
    <location>
        <begin position="34"/>
        <end position="44"/>
    </location>
</feature>
<feature type="domain" description="ABC transmembrane type-1" evidence="10">
    <location>
        <begin position="92"/>
        <end position="372"/>
    </location>
</feature>
<dbReference type="Pfam" id="PF00664">
    <property type="entry name" value="ABC_membrane"/>
    <property type="match status" value="1"/>
</dbReference>
<dbReference type="InterPro" id="IPR027417">
    <property type="entry name" value="P-loop_NTPase"/>
</dbReference>
<keyword evidence="2 8" id="KW-0812">Transmembrane</keyword>
<evidence type="ECO:0000313" key="12">
    <source>
        <dbReference type="Proteomes" id="UP000675554"/>
    </source>
</evidence>
<keyword evidence="6 8" id="KW-0472">Membrane</keyword>
<organism evidence="11 12">
    <name type="scientific">Streptomyces daliensis</name>
    <dbReference type="NCBI Taxonomy" id="299421"/>
    <lineage>
        <taxon>Bacteria</taxon>
        <taxon>Bacillati</taxon>
        <taxon>Actinomycetota</taxon>
        <taxon>Actinomycetes</taxon>
        <taxon>Kitasatosporales</taxon>
        <taxon>Streptomycetaceae</taxon>
        <taxon>Streptomyces</taxon>
    </lineage>
</organism>
<gene>
    <name evidence="11" type="ORF">KDA82_28730</name>
</gene>
<dbReference type="Pfam" id="PF00005">
    <property type="entry name" value="ABC_tran"/>
    <property type="match status" value="1"/>
</dbReference>
<evidence type="ECO:0000256" key="2">
    <source>
        <dbReference type="ARBA" id="ARBA00022692"/>
    </source>
</evidence>
<sequence length="659" mass="67865">MSGGPGRWRQPRPGPSSWPDGGRRRRSTSTARPPCERRGARREMASATPREDDEGTGPVPEGTGAVGTRARDRVADRLLLAAGRHSALRTTVLCLTSATAAGANLALPAALGHTLDLLLATGRADGGATPWIALCAALTYALVVLDALDTVLTGTLNSRTTAWLRTRLLDHVLAIGPGPAARFGPGDLVTRSTGNAAHAGTAPSAAASTLAALATPLGGLVALALLDPRLVAVFLAGTPVLFLLLRAFSRTSSDSVARYQEAQGRIAARLVEALGGARTIAAAGTWRRERDRVLEPLAELSGEGHRMWRVQGRATAQAAVLVPLLQIAVVAVGGVLLAAGELSVGGLLAAARYAVLAAGVGVLVGQLNGLVRARAAARRLAEVHEVPALAQGHRALPAEGPGALELRGVRATRGTRTVLDGVDLMVPGGRTVALVGRSGSGKSLLAALAGRLAEPEAGRVLLDGVDLAELDRAELRRAVGYAFERPALLGGTIAGTIAFGPDGLDGAGDARHVNVPERVAAAARAACADDFIRTLPDGYGTPCAEAPLSGGEVQRLGLARAFAHDGRLLILDDATSSLDTVTELRVSEALLNPPGDAGPRTRARTRLIVAHRASTAARADVTAWLDGGRVRALGPHERLWQLPEYRAVFGEGGPEVAGA</sequence>
<keyword evidence="5 8" id="KW-1133">Transmembrane helix</keyword>
<feature type="transmembrane region" description="Helical" evidence="8">
    <location>
        <begin position="316"/>
        <end position="339"/>
    </location>
</feature>
<evidence type="ECO:0000256" key="1">
    <source>
        <dbReference type="ARBA" id="ARBA00004651"/>
    </source>
</evidence>
<feature type="domain" description="ABC transporter" evidence="9">
    <location>
        <begin position="404"/>
        <end position="652"/>
    </location>
</feature>
<dbReference type="GO" id="GO:0005524">
    <property type="term" value="F:ATP binding"/>
    <property type="evidence" value="ECO:0007669"/>
    <property type="project" value="UniProtKB-KW"/>
</dbReference>
<name>A0A8T4IXN8_9ACTN</name>
<dbReference type="EMBL" id="JAGSMN010000779">
    <property type="protein sequence ID" value="MBR7676919.1"/>
    <property type="molecule type" value="Genomic_DNA"/>
</dbReference>
<evidence type="ECO:0000256" key="8">
    <source>
        <dbReference type="SAM" id="Phobius"/>
    </source>
</evidence>
<dbReference type="SUPFAM" id="SSF52540">
    <property type="entry name" value="P-loop containing nucleoside triphosphate hydrolases"/>
    <property type="match status" value="1"/>
</dbReference>
<comment type="caution">
    <text evidence="11">The sequence shown here is derived from an EMBL/GenBank/DDBJ whole genome shotgun (WGS) entry which is preliminary data.</text>
</comment>
<dbReference type="InterPro" id="IPR003439">
    <property type="entry name" value="ABC_transporter-like_ATP-bd"/>
</dbReference>
<dbReference type="GO" id="GO:0015421">
    <property type="term" value="F:ABC-type oligopeptide transporter activity"/>
    <property type="evidence" value="ECO:0007669"/>
    <property type="project" value="TreeGrafter"/>
</dbReference>
<evidence type="ECO:0000256" key="6">
    <source>
        <dbReference type="ARBA" id="ARBA00023136"/>
    </source>
</evidence>
<dbReference type="Gene3D" id="3.40.50.300">
    <property type="entry name" value="P-loop containing nucleotide triphosphate hydrolases"/>
    <property type="match status" value="1"/>
</dbReference>
<accession>A0A8T4IXN8</accession>
<dbReference type="PROSITE" id="PS50893">
    <property type="entry name" value="ABC_TRANSPORTER_2"/>
    <property type="match status" value="1"/>
</dbReference>
<dbReference type="SMART" id="SM00382">
    <property type="entry name" value="AAA"/>
    <property type="match status" value="1"/>
</dbReference>
<reference evidence="11" key="1">
    <citation type="submission" date="2021-04" db="EMBL/GenBank/DDBJ databases">
        <title>Sequencing of actinobacteria type strains.</title>
        <authorList>
            <person name="Nguyen G.-S."/>
            <person name="Wentzel A."/>
        </authorList>
    </citation>
    <scope>NUCLEOTIDE SEQUENCE</scope>
    <source>
        <strain evidence="11">DSM 42095</strain>
    </source>
</reference>
<feature type="transmembrane region" description="Helical" evidence="8">
    <location>
        <begin position="205"/>
        <end position="224"/>
    </location>
</feature>
<dbReference type="GO" id="GO:0005886">
    <property type="term" value="C:plasma membrane"/>
    <property type="evidence" value="ECO:0007669"/>
    <property type="project" value="UniProtKB-SubCell"/>
</dbReference>
<feature type="transmembrane region" description="Helical" evidence="8">
    <location>
        <begin position="351"/>
        <end position="371"/>
    </location>
</feature>
<evidence type="ECO:0000256" key="3">
    <source>
        <dbReference type="ARBA" id="ARBA00022741"/>
    </source>
</evidence>
<feature type="transmembrane region" description="Helical" evidence="8">
    <location>
        <begin position="131"/>
        <end position="152"/>
    </location>
</feature>
<evidence type="ECO:0000256" key="4">
    <source>
        <dbReference type="ARBA" id="ARBA00022840"/>
    </source>
</evidence>
<dbReference type="AlphaFoldDB" id="A0A8T4IXN8"/>
<dbReference type="InterPro" id="IPR003593">
    <property type="entry name" value="AAA+_ATPase"/>
</dbReference>
<dbReference type="PROSITE" id="PS50929">
    <property type="entry name" value="ABC_TM1F"/>
    <property type="match status" value="1"/>
</dbReference>
<dbReference type="SUPFAM" id="SSF90123">
    <property type="entry name" value="ABC transporter transmembrane region"/>
    <property type="match status" value="1"/>
</dbReference>
<dbReference type="Proteomes" id="UP000675554">
    <property type="component" value="Unassembled WGS sequence"/>
</dbReference>
<evidence type="ECO:0000259" key="9">
    <source>
        <dbReference type="PROSITE" id="PS50893"/>
    </source>
</evidence>
<evidence type="ECO:0000256" key="5">
    <source>
        <dbReference type="ARBA" id="ARBA00022989"/>
    </source>
</evidence>
<dbReference type="InterPro" id="IPR011527">
    <property type="entry name" value="ABC1_TM_dom"/>
</dbReference>
<dbReference type="PANTHER" id="PTHR43394">
    <property type="entry name" value="ATP-DEPENDENT PERMEASE MDL1, MITOCHONDRIAL"/>
    <property type="match status" value="1"/>
</dbReference>
<feature type="region of interest" description="Disordered" evidence="7">
    <location>
        <begin position="1"/>
        <end position="68"/>
    </location>
</feature>
<evidence type="ECO:0000259" key="10">
    <source>
        <dbReference type="PROSITE" id="PS50929"/>
    </source>
</evidence>
<dbReference type="InterPro" id="IPR036640">
    <property type="entry name" value="ABC1_TM_sf"/>
</dbReference>
<dbReference type="Gene3D" id="1.20.1560.10">
    <property type="entry name" value="ABC transporter type 1, transmembrane domain"/>
    <property type="match status" value="1"/>
</dbReference>
<dbReference type="GO" id="GO:0016887">
    <property type="term" value="F:ATP hydrolysis activity"/>
    <property type="evidence" value="ECO:0007669"/>
    <property type="project" value="InterPro"/>
</dbReference>
<keyword evidence="4 11" id="KW-0067">ATP-binding</keyword>
<dbReference type="InterPro" id="IPR039421">
    <property type="entry name" value="Type_1_exporter"/>
</dbReference>
<dbReference type="PANTHER" id="PTHR43394:SF1">
    <property type="entry name" value="ATP-BINDING CASSETTE SUB-FAMILY B MEMBER 10, MITOCHONDRIAL"/>
    <property type="match status" value="1"/>
</dbReference>